<reference evidence="3" key="1">
    <citation type="submission" date="2024-04" db="EMBL/GenBank/DDBJ databases">
        <authorList>
            <person name="Shaw F."/>
            <person name="Minotto A."/>
        </authorList>
    </citation>
    <scope>NUCLEOTIDE SEQUENCE [LARGE SCALE GENOMIC DNA]</scope>
</reference>
<dbReference type="PANTHER" id="PTHR40462:SF1">
    <property type="entry name" value="EXPRESSED PROTEIN"/>
    <property type="match status" value="1"/>
</dbReference>
<evidence type="ECO:0000313" key="3">
    <source>
        <dbReference type="Proteomes" id="UP001497453"/>
    </source>
</evidence>
<organism evidence="2 3">
    <name type="scientific">Somion occarium</name>
    <dbReference type="NCBI Taxonomy" id="3059160"/>
    <lineage>
        <taxon>Eukaryota</taxon>
        <taxon>Fungi</taxon>
        <taxon>Dikarya</taxon>
        <taxon>Basidiomycota</taxon>
        <taxon>Agaricomycotina</taxon>
        <taxon>Agaricomycetes</taxon>
        <taxon>Polyporales</taxon>
        <taxon>Cerrenaceae</taxon>
        <taxon>Somion</taxon>
    </lineage>
</organism>
<protein>
    <submittedName>
        <fullName evidence="2">Uncharacterized protein</fullName>
    </submittedName>
</protein>
<dbReference type="PANTHER" id="PTHR40462">
    <property type="entry name" value="CHROMOSOME 1, WHOLE GENOME SHOTGUN SEQUENCE"/>
    <property type="match status" value="1"/>
</dbReference>
<gene>
    <name evidence="2" type="ORF">GFSPODELE1_LOCUS7689</name>
</gene>
<dbReference type="EMBL" id="OZ037948">
    <property type="protein sequence ID" value="CAL1710165.1"/>
    <property type="molecule type" value="Genomic_DNA"/>
</dbReference>
<feature type="compositionally biased region" description="Basic and acidic residues" evidence="1">
    <location>
        <begin position="148"/>
        <end position="201"/>
    </location>
</feature>
<name>A0ABP1DQP9_9APHY</name>
<accession>A0ABP1DQP9</accession>
<evidence type="ECO:0000313" key="2">
    <source>
        <dbReference type="EMBL" id="CAL1710165.1"/>
    </source>
</evidence>
<feature type="region of interest" description="Disordered" evidence="1">
    <location>
        <begin position="148"/>
        <end position="237"/>
    </location>
</feature>
<proteinExistence type="predicted"/>
<sequence length="314" mass="36041">MSVFDKLHELKDALHGDSADRDSGGHKGQEEARAESHEQTKKEEKEGWSDKLRDVLDGGDAKREAKRQREEEEERVRIEKEKAEAKAKVDAERGWTAKIHDALDGGKHKQELEEAEFKRLETQAQAEKKKDLSDHFDHALNRASEFKDKVVQLTRDPREKADEHEEAEQEHLTDKVKSLWDKAPKEEKAAQNEHKHIWEQVKDEEDPDTVKRASGGWRDQLSALTGANQKEEKQKVERSWLKEKFNEMAGGGQASEADEDKLDKTIDFIQAHILHEGDQSNESALEQLKDEQISDAIRVAYNQVTGREFPAKDK</sequence>
<evidence type="ECO:0000256" key="1">
    <source>
        <dbReference type="SAM" id="MobiDB-lite"/>
    </source>
</evidence>
<dbReference type="Proteomes" id="UP001497453">
    <property type="component" value="Chromosome 5"/>
</dbReference>
<keyword evidence="3" id="KW-1185">Reference proteome</keyword>
<feature type="region of interest" description="Disordered" evidence="1">
    <location>
        <begin position="1"/>
        <end position="94"/>
    </location>
</feature>